<dbReference type="Proteomes" id="UP000075374">
    <property type="component" value="Unassembled WGS sequence"/>
</dbReference>
<name>A0A151AL25_9CLOT</name>
<keyword evidence="1" id="KW-1133">Transmembrane helix</keyword>
<dbReference type="AlphaFoldDB" id="A0A151AL25"/>
<comment type="caution">
    <text evidence="2">The sequence shown here is derived from an EMBL/GenBank/DDBJ whole genome shotgun (WGS) entry which is preliminary data.</text>
</comment>
<reference evidence="2 3" key="1">
    <citation type="submission" date="2016-02" db="EMBL/GenBank/DDBJ databases">
        <title>Genome sequence of Clostridium colicanis DSM 13634.</title>
        <authorList>
            <person name="Poehlein A."/>
            <person name="Daniel R."/>
        </authorList>
    </citation>
    <scope>NUCLEOTIDE SEQUENCE [LARGE SCALE GENOMIC DNA]</scope>
    <source>
        <strain evidence="2 3">DSM 13634</strain>
    </source>
</reference>
<evidence type="ECO:0000313" key="3">
    <source>
        <dbReference type="Proteomes" id="UP000075374"/>
    </source>
</evidence>
<proteinExistence type="predicted"/>
<accession>A0A151AL25</accession>
<protein>
    <submittedName>
        <fullName evidence="2">Uncharacterized protein</fullName>
    </submittedName>
</protein>
<dbReference type="PATRIC" id="fig|1121305.3.peg.2174"/>
<keyword evidence="1" id="KW-0472">Membrane</keyword>
<feature type="transmembrane region" description="Helical" evidence="1">
    <location>
        <begin position="12"/>
        <end position="32"/>
    </location>
</feature>
<evidence type="ECO:0000313" key="2">
    <source>
        <dbReference type="EMBL" id="KYH28220.1"/>
    </source>
</evidence>
<keyword evidence="1" id="KW-0812">Transmembrane</keyword>
<sequence length="280" mass="31993">MKEIRCNLSYGISFFFFANAIIIKIKGGIFVAEKANYPILSVFIDEVYPLSKEQLYGKQDVTADTSLSVSAYSKILPETTGKALDFADSLIKYFTPTLLLHHHQDEVPLFTIYLGVDEEHIDLNTYGGYYSKFIHSIPELQNQLDGLFLMIREDLDLDRSNIEDIISDLQDAGRLDIKYDYYNENSDSSEDGNLDWTYTRIMRTPYSEVYALYLNDENAGEVHVHLGKTINTTIITTVDITEKEKAVLMGLVHETILETLEDEYDTHSNINFFSGAEEEI</sequence>
<dbReference type="RefSeq" id="WP_061858976.1">
    <property type="nucleotide sequence ID" value="NZ_LTBB01000012.1"/>
</dbReference>
<gene>
    <name evidence="2" type="ORF">CLCOL_21730</name>
</gene>
<evidence type="ECO:0000256" key="1">
    <source>
        <dbReference type="SAM" id="Phobius"/>
    </source>
</evidence>
<keyword evidence="3" id="KW-1185">Reference proteome</keyword>
<organism evidence="2 3">
    <name type="scientific">Clostridium colicanis DSM 13634</name>
    <dbReference type="NCBI Taxonomy" id="1121305"/>
    <lineage>
        <taxon>Bacteria</taxon>
        <taxon>Bacillati</taxon>
        <taxon>Bacillota</taxon>
        <taxon>Clostridia</taxon>
        <taxon>Eubacteriales</taxon>
        <taxon>Clostridiaceae</taxon>
        <taxon>Clostridium</taxon>
    </lineage>
</organism>
<dbReference type="EMBL" id="LTBB01000012">
    <property type="protein sequence ID" value="KYH28220.1"/>
    <property type="molecule type" value="Genomic_DNA"/>
</dbReference>